<feature type="signal peptide" evidence="1">
    <location>
        <begin position="1"/>
        <end position="24"/>
    </location>
</feature>
<organism evidence="2 3">
    <name type="scientific">Emergomyces africanus</name>
    <dbReference type="NCBI Taxonomy" id="1955775"/>
    <lineage>
        <taxon>Eukaryota</taxon>
        <taxon>Fungi</taxon>
        <taxon>Dikarya</taxon>
        <taxon>Ascomycota</taxon>
        <taxon>Pezizomycotina</taxon>
        <taxon>Eurotiomycetes</taxon>
        <taxon>Eurotiomycetidae</taxon>
        <taxon>Onygenales</taxon>
        <taxon>Ajellomycetaceae</taxon>
        <taxon>Emergomyces</taxon>
    </lineage>
</organism>
<feature type="chain" id="PRO_5008598125" evidence="1">
    <location>
        <begin position="25"/>
        <end position="110"/>
    </location>
</feature>
<protein>
    <submittedName>
        <fullName evidence="2">Uncharacterized protein</fullName>
    </submittedName>
</protein>
<evidence type="ECO:0000313" key="2">
    <source>
        <dbReference type="EMBL" id="OAX78642.1"/>
    </source>
</evidence>
<gene>
    <name evidence="2" type="ORF">ACJ72_07049</name>
</gene>
<evidence type="ECO:0000256" key="1">
    <source>
        <dbReference type="SAM" id="SignalP"/>
    </source>
</evidence>
<dbReference type="AlphaFoldDB" id="A0A1B7NPA4"/>
<name>A0A1B7NPA4_9EURO</name>
<keyword evidence="1" id="KW-0732">Signal</keyword>
<dbReference type="EMBL" id="LGUA01001396">
    <property type="protein sequence ID" value="OAX78642.1"/>
    <property type="molecule type" value="Genomic_DNA"/>
</dbReference>
<dbReference type="Proteomes" id="UP000091918">
    <property type="component" value="Unassembled WGS sequence"/>
</dbReference>
<sequence>MAISSFAVVSCILAFLHAVVPAIALTLDFCSSTNTGASFDSGMYSTHFNQLEPAARLAPRNMQSRFYKANHAGVPTMYPEAPSRTLRATKHAPDIRQTAAAMLKMAFMPI</sequence>
<accession>A0A1B7NPA4</accession>
<evidence type="ECO:0000313" key="3">
    <source>
        <dbReference type="Proteomes" id="UP000091918"/>
    </source>
</evidence>
<keyword evidence="3" id="KW-1185">Reference proteome</keyword>
<comment type="caution">
    <text evidence="2">The sequence shown here is derived from an EMBL/GenBank/DDBJ whole genome shotgun (WGS) entry which is preliminary data.</text>
</comment>
<proteinExistence type="predicted"/>
<reference evidence="2 3" key="1">
    <citation type="submission" date="2015-07" db="EMBL/GenBank/DDBJ databases">
        <title>Emmonsia species relationships and genome sequence.</title>
        <authorList>
            <person name="Cuomo C.A."/>
            <person name="Schwartz I.S."/>
            <person name="Kenyon C."/>
            <person name="de Hoog G.S."/>
            <person name="Govender N.P."/>
            <person name="Botha A."/>
            <person name="Moreno L."/>
            <person name="de Vries M."/>
            <person name="Munoz J.F."/>
            <person name="Stielow J.B."/>
        </authorList>
    </citation>
    <scope>NUCLEOTIDE SEQUENCE [LARGE SCALE GENOMIC DNA]</scope>
    <source>
        <strain evidence="2 3">CBS 136260</strain>
    </source>
</reference>